<dbReference type="Pfam" id="PF05016">
    <property type="entry name" value="ParE_toxin"/>
    <property type="match status" value="1"/>
</dbReference>
<dbReference type="Proteomes" id="UP000275180">
    <property type="component" value="Unassembled WGS sequence"/>
</dbReference>
<name>A0A3M6RVT8_9BURK</name>
<keyword evidence="1" id="KW-1277">Toxin-antitoxin system</keyword>
<comment type="similarity">
    <text evidence="2">Belongs to the RelE toxin family.</text>
</comment>
<evidence type="ECO:0000256" key="1">
    <source>
        <dbReference type="ARBA" id="ARBA00022649"/>
    </source>
</evidence>
<sequence>MPVNYQLTNQAVADLASIWEYSANQWGIAQAERYVRLIDQACQALGAGRLQGQSAEAIRSGYHKYVIGQHLLFYRHQGSNPLLIVRILHQRMDAARHLE</sequence>
<protein>
    <recommendedName>
        <fullName evidence="2">Toxin</fullName>
    </recommendedName>
</protein>
<reference evidence="3 4" key="1">
    <citation type="submission" date="2018-10" db="EMBL/GenBank/DDBJ databases">
        <title>Comamonadaceae CDC group NO-1 genome sequencing and assembly.</title>
        <authorList>
            <person name="Bernier A.-M."/>
            <person name="Bernard K."/>
        </authorList>
    </citation>
    <scope>NUCLEOTIDE SEQUENCE [LARGE SCALE GENOMIC DNA]</scope>
    <source>
        <strain evidence="3 4">NML180582</strain>
    </source>
</reference>
<dbReference type="EMBL" id="RDQJ01000001">
    <property type="protein sequence ID" value="RMX18971.1"/>
    <property type="molecule type" value="Genomic_DNA"/>
</dbReference>
<dbReference type="InterPro" id="IPR028344">
    <property type="entry name" value="ParE1/4"/>
</dbReference>
<proteinExistence type="inferred from homology"/>
<gene>
    <name evidence="3" type="ORF">EBQ34_01045</name>
</gene>
<dbReference type="PIRSF" id="PIRSF029218">
    <property type="entry name" value="ParE"/>
    <property type="match status" value="1"/>
</dbReference>
<dbReference type="AlphaFoldDB" id="A0A3M6RVT8"/>
<comment type="caution">
    <text evidence="3">The sequence shown here is derived from an EMBL/GenBank/DDBJ whole genome shotgun (WGS) entry which is preliminary data.</text>
</comment>
<dbReference type="InterPro" id="IPR035093">
    <property type="entry name" value="RelE/ParE_toxin_dom_sf"/>
</dbReference>
<evidence type="ECO:0000256" key="2">
    <source>
        <dbReference type="PIRNR" id="PIRNR029218"/>
    </source>
</evidence>
<accession>A0A3M6RVT8</accession>
<organism evidence="3 4">
    <name type="scientific">Vandammella animalimorsus</name>
    <dbReference type="NCBI Taxonomy" id="2029117"/>
    <lineage>
        <taxon>Bacteria</taxon>
        <taxon>Pseudomonadati</taxon>
        <taxon>Pseudomonadota</taxon>
        <taxon>Betaproteobacteria</taxon>
        <taxon>Burkholderiales</taxon>
        <taxon>Comamonadaceae</taxon>
        <taxon>Vandammella</taxon>
    </lineage>
</organism>
<dbReference type="Gene3D" id="3.30.2310.20">
    <property type="entry name" value="RelE-like"/>
    <property type="match status" value="1"/>
</dbReference>
<dbReference type="OrthoDB" id="276174at2"/>
<evidence type="ECO:0000313" key="3">
    <source>
        <dbReference type="EMBL" id="RMX18971.1"/>
    </source>
</evidence>
<dbReference type="InterPro" id="IPR007712">
    <property type="entry name" value="RelE/ParE_toxin"/>
</dbReference>
<evidence type="ECO:0000313" key="4">
    <source>
        <dbReference type="Proteomes" id="UP000275180"/>
    </source>
</evidence>